<keyword evidence="3" id="KW-1185">Reference proteome</keyword>
<gene>
    <name evidence="2" type="ORF">NI17_010640</name>
</gene>
<evidence type="ECO:0000313" key="2">
    <source>
        <dbReference type="EMBL" id="UOE21982.1"/>
    </source>
</evidence>
<feature type="compositionally biased region" description="Basic and acidic residues" evidence="1">
    <location>
        <begin position="306"/>
        <end position="326"/>
    </location>
</feature>
<sequence>MFGILRPCRHSLPGDLAAQWLSHLCGLCLALRDEHGQAARVATNYDGLVISVLVAAQTRTEGGTRIAGPCPLRGMRRAEVAEGAGARLAASVSLLLASAKVSDHLADGDGMYGRRPVRGVARRVAARWAAGAQDTGRRLGFDAGALMAVVERQAEVEARTGPGADLLAVTAPTEEATAEAFAHTALLAARPGNEAPLREAGRLFGRVAHLLDAVEDLEADRESGAWNPISATGTDITRVRGLCDDAVLGVRLALAEAEFTDSRLVHALLVHELRRSVRRVFAAAGHETEHARCAAHHPGGPHPHTRPGEHGDDPHEGTGHDGGRHADQGTWCCTTPETEYPPRRRGLLAGCGVAVFMLCTGQVCCRNPFPGPWQGGPRQSCCSAVCDACDACSPGCESCRTCLHCGDRCCSCDADCCCCPCD</sequence>
<dbReference type="AlphaFoldDB" id="A0AA97M149"/>
<dbReference type="Pfam" id="PF18937">
    <property type="entry name" value="DUF5685"/>
    <property type="match status" value="1"/>
</dbReference>
<dbReference type="InterPro" id="IPR043740">
    <property type="entry name" value="DUF5685"/>
</dbReference>
<evidence type="ECO:0000256" key="1">
    <source>
        <dbReference type="SAM" id="MobiDB-lite"/>
    </source>
</evidence>
<dbReference type="Proteomes" id="UP000265719">
    <property type="component" value="Chromosome"/>
</dbReference>
<accession>A0AA97M149</accession>
<name>A0AA97M149_9ACTN</name>
<feature type="region of interest" description="Disordered" evidence="1">
    <location>
        <begin position="291"/>
        <end position="326"/>
    </location>
</feature>
<evidence type="ECO:0000313" key="3">
    <source>
        <dbReference type="Proteomes" id="UP000265719"/>
    </source>
</evidence>
<organism evidence="2 3">
    <name type="scientific">Thermobifida halotolerans</name>
    <dbReference type="NCBI Taxonomy" id="483545"/>
    <lineage>
        <taxon>Bacteria</taxon>
        <taxon>Bacillati</taxon>
        <taxon>Actinomycetota</taxon>
        <taxon>Actinomycetes</taxon>
        <taxon>Streptosporangiales</taxon>
        <taxon>Nocardiopsidaceae</taxon>
        <taxon>Thermobifida</taxon>
    </lineage>
</organism>
<proteinExistence type="predicted"/>
<protein>
    <submittedName>
        <fullName evidence="2">Regulator</fullName>
    </submittedName>
</protein>
<dbReference type="EMBL" id="CP063196">
    <property type="protein sequence ID" value="UOE21982.1"/>
    <property type="molecule type" value="Genomic_DNA"/>
</dbReference>
<dbReference type="RefSeq" id="WP_199860025.1">
    <property type="nucleotide sequence ID" value="NZ_CP063196.1"/>
</dbReference>
<dbReference type="KEGG" id="thao:NI17_010640"/>
<reference evidence="2" key="1">
    <citation type="submission" date="2020-10" db="EMBL/GenBank/DDBJ databases">
        <title>De novo genome project of the cellulose decomposer Thermobifida halotolerans type strain.</title>
        <authorList>
            <person name="Nagy I."/>
            <person name="Horvath B."/>
            <person name="Kukolya J."/>
            <person name="Nagy I."/>
            <person name="Orsini M."/>
        </authorList>
    </citation>
    <scope>NUCLEOTIDE SEQUENCE</scope>
    <source>
        <strain evidence="2">DSM 44931</strain>
    </source>
</reference>